<evidence type="ECO:0000259" key="6">
    <source>
        <dbReference type="PROSITE" id="PS51192"/>
    </source>
</evidence>
<dbReference type="AlphaFoldDB" id="F4R726"/>
<evidence type="ECO:0000313" key="7">
    <source>
        <dbReference type="EMBL" id="EGG11581.1"/>
    </source>
</evidence>
<dbReference type="GO" id="GO:0009378">
    <property type="term" value="F:four-way junction helicase activity"/>
    <property type="evidence" value="ECO:0007669"/>
    <property type="project" value="TreeGrafter"/>
</dbReference>
<dbReference type="Gene3D" id="3.40.50.300">
    <property type="entry name" value="P-loop containing nucleotide triphosphate hydrolases"/>
    <property type="match status" value="1"/>
</dbReference>
<dbReference type="EC" id="5.6.2.4" evidence="5"/>
<dbReference type="Proteomes" id="UP000001072">
    <property type="component" value="Unassembled WGS sequence"/>
</dbReference>
<evidence type="ECO:0000256" key="5">
    <source>
        <dbReference type="ARBA" id="ARBA00034808"/>
    </source>
</evidence>
<dbReference type="InterPro" id="IPR027417">
    <property type="entry name" value="P-loop_NTPase"/>
</dbReference>
<dbReference type="KEGG" id="mlr:MELLADRAFT_102530"/>
<comment type="catalytic activity">
    <reaction evidence="4">
        <text>Couples ATP hydrolysis with the unwinding of duplex DNA by translocating in the 3'-5' direction.</text>
        <dbReference type="EC" id="5.6.2.4"/>
    </reaction>
</comment>
<feature type="domain" description="Helicase ATP-binding" evidence="6">
    <location>
        <begin position="62"/>
        <end position="179"/>
    </location>
</feature>
<dbReference type="VEuPathDB" id="FungiDB:MELLADRAFT_102530"/>
<dbReference type="InterPro" id="IPR014001">
    <property type="entry name" value="Helicase_ATP-bd"/>
</dbReference>
<keyword evidence="3" id="KW-0413">Isomerase</keyword>
<dbReference type="GO" id="GO:0043138">
    <property type="term" value="F:3'-5' DNA helicase activity"/>
    <property type="evidence" value="ECO:0007669"/>
    <property type="project" value="UniProtKB-EC"/>
</dbReference>
<comment type="similarity">
    <text evidence="1">Belongs to the helicase family. RecQ subfamily.</text>
</comment>
<evidence type="ECO:0000313" key="8">
    <source>
        <dbReference type="Proteomes" id="UP000001072"/>
    </source>
</evidence>
<dbReference type="RefSeq" id="XP_007405216.1">
    <property type="nucleotide sequence ID" value="XM_007405154.1"/>
</dbReference>
<protein>
    <recommendedName>
        <fullName evidence="5">DNA 3'-5' helicase</fullName>
        <ecNumber evidence="5">5.6.2.4</ecNumber>
    </recommendedName>
</protein>
<dbReference type="GeneID" id="18921705"/>
<evidence type="ECO:0000256" key="3">
    <source>
        <dbReference type="ARBA" id="ARBA00023235"/>
    </source>
</evidence>
<proteinExistence type="inferred from homology"/>
<sequence length="180" mass="19869">MLRRSQRISSYSTGQGVAKPRDEGITAKAKLKPAYNNVSKKASVNLRAVNLTGANCTNKTCDKILQGEFNFVHVSPEIALSSDVFDRMWRNPSFQARLVLIVVDEAHMVYEWGMVASGEARRLACQARVQDAGVFRLSYGDLSRRILSAGKIPLLLMSATCTPQALNAITENLKLDPRDV</sequence>
<dbReference type="GO" id="GO:0005694">
    <property type="term" value="C:chromosome"/>
    <property type="evidence" value="ECO:0007669"/>
    <property type="project" value="TreeGrafter"/>
</dbReference>
<dbReference type="PROSITE" id="PS51192">
    <property type="entry name" value="HELICASE_ATP_BIND_1"/>
    <property type="match status" value="1"/>
</dbReference>
<evidence type="ECO:0000256" key="4">
    <source>
        <dbReference type="ARBA" id="ARBA00034617"/>
    </source>
</evidence>
<dbReference type="SUPFAM" id="SSF52540">
    <property type="entry name" value="P-loop containing nucleoside triphosphate hydrolases"/>
    <property type="match status" value="1"/>
</dbReference>
<name>F4R726_MELLP</name>
<evidence type="ECO:0000256" key="2">
    <source>
        <dbReference type="ARBA" id="ARBA00023125"/>
    </source>
</evidence>
<accession>F4R726</accession>
<dbReference type="GO" id="GO:0000724">
    <property type="term" value="P:double-strand break repair via homologous recombination"/>
    <property type="evidence" value="ECO:0007669"/>
    <property type="project" value="TreeGrafter"/>
</dbReference>
<dbReference type="GO" id="GO:0005737">
    <property type="term" value="C:cytoplasm"/>
    <property type="evidence" value="ECO:0007669"/>
    <property type="project" value="TreeGrafter"/>
</dbReference>
<dbReference type="OrthoDB" id="2507244at2759"/>
<evidence type="ECO:0000256" key="1">
    <source>
        <dbReference type="ARBA" id="ARBA00005446"/>
    </source>
</evidence>
<dbReference type="STRING" id="747676.F4R726"/>
<organism evidence="8">
    <name type="scientific">Melampsora larici-populina (strain 98AG31 / pathotype 3-4-7)</name>
    <name type="common">Poplar leaf rust fungus</name>
    <dbReference type="NCBI Taxonomy" id="747676"/>
    <lineage>
        <taxon>Eukaryota</taxon>
        <taxon>Fungi</taxon>
        <taxon>Dikarya</taxon>
        <taxon>Basidiomycota</taxon>
        <taxon>Pucciniomycotina</taxon>
        <taxon>Pucciniomycetes</taxon>
        <taxon>Pucciniales</taxon>
        <taxon>Melampsoraceae</taxon>
        <taxon>Melampsora</taxon>
    </lineage>
</organism>
<dbReference type="HOGENOM" id="CLU_011478_3_1_1"/>
<keyword evidence="8" id="KW-1185">Reference proteome</keyword>
<keyword evidence="2" id="KW-0238">DNA-binding</keyword>
<dbReference type="InParanoid" id="F4R726"/>
<reference evidence="8" key="1">
    <citation type="journal article" date="2011" name="Proc. Natl. Acad. Sci. U.S.A.">
        <title>Obligate biotrophy features unraveled by the genomic analysis of rust fungi.</title>
        <authorList>
            <person name="Duplessis S."/>
            <person name="Cuomo C.A."/>
            <person name="Lin Y.-C."/>
            <person name="Aerts A."/>
            <person name="Tisserant E."/>
            <person name="Veneault-Fourrey C."/>
            <person name="Joly D.L."/>
            <person name="Hacquard S."/>
            <person name="Amselem J."/>
            <person name="Cantarel B.L."/>
            <person name="Chiu R."/>
            <person name="Coutinho P.M."/>
            <person name="Feau N."/>
            <person name="Field M."/>
            <person name="Frey P."/>
            <person name="Gelhaye E."/>
            <person name="Goldberg J."/>
            <person name="Grabherr M.G."/>
            <person name="Kodira C.D."/>
            <person name="Kohler A."/>
            <person name="Kuees U."/>
            <person name="Lindquist E.A."/>
            <person name="Lucas S.M."/>
            <person name="Mago R."/>
            <person name="Mauceli E."/>
            <person name="Morin E."/>
            <person name="Murat C."/>
            <person name="Pangilinan J.L."/>
            <person name="Park R."/>
            <person name="Pearson M."/>
            <person name="Quesneville H."/>
            <person name="Rouhier N."/>
            <person name="Sakthikumar S."/>
            <person name="Salamov A.A."/>
            <person name="Schmutz J."/>
            <person name="Selles B."/>
            <person name="Shapiro H."/>
            <person name="Tanguay P."/>
            <person name="Tuskan G.A."/>
            <person name="Henrissat B."/>
            <person name="Van de Peer Y."/>
            <person name="Rouze P."/>
            <person name="Ellis J.G."/>
            <person name="Dodds P.N."/>
            <person name="Schein J.E."/>
            <person name="Zhong S."/>
            <person name="Hamelin R.C."/>
            <person name="Grigoriev I.V."/>
            <person name="Szabo L.J."/>
            <person name="Martin F."/>
        </authorList>
    </citation>
    <scope>NUCLEOTIDE SEQUENCE [LARGE SCALE GENOMIC DNA]</scope>
    <source>
        <strain evidence="8">98AG31 / pathotype 3-4-7</strain>
    </source>
</reference>
<dbReference type="GO" id="GO:0003677">
    <property type="term" value="F:DNA binding"/>
    <property type="evidence" value="ECO:0007669"/>
    <property type="project" value="UniProtKB-KW"/>
</dbReference>
<dbReference type="PANTHER" id="PTHR13710">
    <property type="entry name" value="DNA HELICASE RECQ FAMILY MEMBER"/>
    <property type="match status" value="1"/>
</dbReference>
<gene>
    <name evidence="7" type="ORF">MELLADRAFT_102530</name>
</gene>
<dbReference type="EMBL" id="GL883092">
    <property type="protein sequence ID" value="EGG11581.1"/>
    <property type="molecule type" value="Genomic_DNA"/>
</dbReference>
<dbReference type="PANTHER" id="PTHR13710:SF105">
    <property type="entry name" value="ATP-DEPENDENT DNA HELICASE Q1"/>
    <property type="match status" value="1"/>
</dbReference>